<name>A0AC34RDX4_9BILA</name>
<proteinExistence type="predicted"/>
<protein>
    <submittedName>
        <fullName evidence="2">Heat shock protein 70</fullName>
    </submittedName>
</protein>
<evidence type="ECO:0000313" key="1">
    <source>
        <dbReference type="Proteomes" id="UP000887576"/>
    </source>
</evidence>
<dbReference type="Proteomes" id="UP000887576">
    <property type="component" value="Unplaced"/>
</dbReference>
<sequence length="114" mass="12950">MYNDFDIVFLAGGTNRIPILQEIVKKKFPKAKIIIDGQVEIITATGAAIHGLQILNGEIEPFSNFERFRAVEQESTVTMTKSENLKPNIFKYPTNNKEKAQFLPENLENPNLKK</sequence>
<organism evidence="1 2">
    <name type="scientific">Panagrolaimus sp. JU765</name>
    <dbReference type="NCBI Taxonomy" id="591449"/>
    <lineage>
        <taxon>Eukaryota</taxon>
        <taxon>Metazoa</taxon>
        <taxon>Ecdysozoa</taxon>
        <taxon>Nematoda</taxon>
        <taxon>Chromadorea</taxon>
        <taxon>Rhabditida</taxon>
        <taxon>Tylenchina</taxon>
        <taxon>Panagrolaimomorpha</taxon>
        <taxon>Panagrolaimoidea</taxon>
        <taxon>Panagrolaimidae</taxon>
        <taxon>Panagrolaimus</taxon>
    </lineage>
</organism>
<evidence type="ECO:0000313" key="2">
    <source>
        <dbReference type="WBParaSite" id="JU765_v2.g6096.t1"/>
    </source>
</evidence>
<dbReference type="WBParaSite" id="JU765_v2.g6096.t1">
    <property type="protein sequence ID" value="JU765_v2.g6096.t1"/>
    <property type="gene ID" value="JU765_v2.g6096"/>
</dbReference>
<reference evidence="2" key="1">
    <citation type="submission" date="2022-11" db="UniProtKB">
        <authorList>
            <consortium name="WormBaseParasite"/>
        </authorList>
    </citation>
    <scope>IDENTIFICATION</scope>
</reference>
<accession>A0AC34RDX4</accession>